<dbReference type="OrthoDB" id="5035739at2759"/>
<evidence type="ECO:0000313" key="3">
    <source>
        <dbReference type="EMBL" id="KAF5574550.1"/>
    </source>
</evidence>
<protein>
    <submittedName>
        <fullName evidence="3">Uncharacterized protein</fullName>
    </submittedName>
</protein>
<dbReference type="Proteomes" id="UP000546213">
    <property type="component" value="Unassembled WGS sequence"/>
</dbReference>
<feature type="compositionally biased region" description="Polar residues" evidence="2">
    <location>
        <begin position="45"/>
        <end position="62"/>
    </location>
</feature>
<comment type="caution">
    <text evidence="3">The sequence shown here is derived from an EMBL/GenBank/DDBJ whole genome shotgun (WGS) entry which is preliminary data.</text>
</comment>
<keyword evidence="4" id="KW-1185">Reference proteome</keyword>
<accession>A0A8H5KMC1</accession>
<dbReference type="EMBL" id="JAAOAS010000519">
    <property type="protein sequence ID" value="KAF5574550.1"/>
    <property type="molecule type" value="Genomic_DNA"/>
</dbReference>
<dbReference type="AlphaFoldDB" id="A0A8H5KMC1"/>
<feature type="coiled-coil region" evidence="1">
    <location>
        <begin position="133"/>
        <end position="227"/>
    </location>
</feature>
<feature type="region of interest" description="Disordered" evidence="2">
    <location>
        <begin position="1"/>
        <end position="62"/>
    </location>
</feature>
<name>A0A8H5KMC1_9HYPO</name>
<gene>
    <name evidence="3" type="ORF">FPCIR_13562</name>
</gene>
<proteinExistence type="predicted"/>
<keyword evidence="1" id="KW-0175">Coiled coil</keyword>
<reference evidence="3 4" key="1">
    <citation type="submission" date="2020-05" db="EMBL/GenBank/DDBJ databases">
        <title>Identification and distribution of gene clusters putatively required for synthesis of sphingolipid metabolism inhibitors in phylogenetically diverse species of the filamentous fungus Fusarium.</title>
        <authorList>
            <person name="Kim H.-S."/>
            <person name="Busman M."/>
            <person name="Brown D.W."/>
            <person name="Divon H."/>
            <person name="Uhlig S."/>
            <person name="Proctor R.H."/>
        </authorList>
    </citation>
    <scope>NUCLEOTIDE SEQUENCE [LARGE SCALE GENOMIC DNA]</scope>
    <source>
        <strain evidence="3 4">NRRL 36939</strain>
    </source>
</reference>
<sequence length="436" mass="49777">MAFLELTAPPSPIPESASTISSEDNKMVALIPPAPAPAETTNTTSSEVAINNTDKVSLPSSVNDHELKEPKAFDQMIAHLNAMRAKVQALESENNELKDQVDYEKSSKEHLSKELDDAKRNWQSAEFASTIKVRGLECENNSLKAQVEREEYSKENLSKDLDEAKLNWHTAELEAAAKVQVLKSENTELKAQVEIEKSSKEQFSKNLDEANNNARAAELEAATKTQTLESKNNDLMAQVEHEKTVKEHYFTNLEEANNNWHSAQLEATAKDAELGRVRERLHLVEAQAAEQEQLHAVKEQNIEFQARFRLQFILTTHQHVQTLKHMMHDWKMQVEQKIDEEYENNKLKENDADAALDAEYERLKALIEGHEYIITNIKKGNQKFVAQIKQLREAENVTLISDLTADRFEAFLNEREKMVAQLEQEKQEFVDMVNEN</sequence>
<evidence type="ECO:0000256" key="2">
    <source>
        <dbReference type="SAM" id="MobiDB-lite"/>
    </source>
</evidence>
<feature type="coiled-coil region" evidence="1">
    <location>
        <begin position="405"/>
        <end position="435"/>
    </location>
</feature>
<feature type="coiled-coil region" evidence="1">
    <location>
        <begin position="73"/>
        <end position="107"/>
    </location>
</feature>
<organism evidence="3 4">
    <name type="scientific">Fusarium pseudocircinatum</name>
    <dbReference type="NCBI Taxonomy" id="56676"/>
    <lineage>
        <taxon>Eukaryota</taxon>
        <taxon>Fungi</taxon>
        <taxon>Dikarya</taxon>
        <taxon>Ascomycota</taxon>
        <taxon>Pezizomycotina</taxon>
        <taxon>Sordariomycetes</taxon>
        <taxon>Hypocreomycetidae</taxon>
        <taxon>Hypocreales</taxon>
        <taxon>Nectriaceae</taxon>
        <taxon>Fusarium</taxon>
        <taxon>Fusarium fujikuroi species complex</taxon>
    </lineage>
</organism>
<evidence type="ECO:0000313" key="4">
    <source>
        <dbReference type="Proteomes" id="UP000546213"/>
    </source>
</evidence>
<evidence type="ECO:0000256" key="1">
    <source>
        <dbReference type="SAM" id="Coils"/>
    </source>
</evidence>